<evidence type="ECO:0000313" key="2">
    <source>
        <dbReference type="Proteomes" id="UP001556196"/>
    </source>
</evidence>
<sequence>MNRARTETATYLRLLPRALIVMLALCAPLMAVPGLRAADQTTIEAPSLKKTGAGFVLMVSLQRA</sequence>
<dbReference type="Proteomes" id="UP001556196">
    <property type="component" value="Unassembled WGS sequence"/>
</dbReference>
<reference evidence="1 2" key="1">
    <citation type="submission" date="2024-06" db="EMBL/GenBank/DDBJ databases">
        <authorList>
            <person name="Tuo L."/>
        </authorList>
    </citation>
    <scope>NUCLEOTIDE SEQUENCE [LARGE SCALE GENOMIC DNA]</scope>
    <source>
        <strain evidence="1 2">ZMM04-5</strain>
    </source>
</reference>
<protein>
    <submittedName>
        <fullName evidence="1">Uncharacterized protein</fullName>
    </submittedName>
</protein>
<proteinExistence type="predicted"/>
<dbReference type="EMBL" id="JBFOCI010000003">
    <property type="protein sequence ID" value="MEW9806774.1"/>
    <property type="molecule type" value="Genomic_DNA"/>
</dbReference>
<evidence type="ECO:0000313" key="1">
    <source>
        <dbReference type="EMBL" id="MEW9806774.1"/>
    </source>
</evidence>
<name>A0ABV3R0A5_9HYPH</name>
<comment type="caution">
    <text evidence="1">The sequence shown here is derived from an EMBL/GenBank/DDBJ whole genome shotgun (WGS) entry which is preliminary data.</text>
</comment>
<organism evidence="1 2">
    <name type="scientific">Mesorhizobium marinum</name>
    <dbReference type="NCBI Taxonomy" id="3228790"/>
    <lineage>
        <taxon>Bacteria</taxon>
        <taxon>Pseudomonadati</taxon>
        <taxon>Pseudomonadota</taxon>
        <taxon>Alphaproteobacteria</taxon>
        <taxon>Hyphomicrobiales</taxon>
        <taxon>Phyllobacteriaceae</taxon>
        <taxon>Mesorhizobium</taxon>
    </lineage>
</organism>
<accession>A0ABV3R0A5</accession>
<gene>
    <name evidence="1" type="ORF">ABUE31_12350</name>
</gene>
<keyword evidence="2" id="KW-1185">Reference proteome</keyword>